<reference evidence="2" key="1">
    <citation type="submission" date="2016-11" db="EMBL/GenBank/DDBJ databases">
        <authorList>
            <person name="Varghese N."/>
            <person name="Submissions S."/>
        </authorList>
    </citation>
    <scope>NUCLEOTIDE SEQUENCE [LARGE SCALE GENOMIC DNA]</scope>
    <source>
        <strain evidence="2">DSM 17539</strain>
    </source>
</reference>
<organism evidence="1 2">
    <name type="scientific">Arenibacter palladensis</name>
    <dbReference type="NCBI Taxonomy" id="237373"/>
    <lineage>
        <taxon>Bacteria</taxon>
        <taxon>Pseudomonadati</taxon>
        <taxon>Bacteroidota</taxon>
        <taxon>Flavobacteriia</taxon>
        <taxon>Flavobacteriales</taxon>
        <taxon>Flavobacteriaceae</taxon>
        <taxon>Arenibacter</taxon>
    </lineage>
</organism>
<proteinExistence type="predicted"/>
<keyword evidence="2" id="KW-1185">Reference proteome</keyword>
<protein>
    <submittedName>
        <fullName evidence="1">Uncharacterized protein</fullName>
    </submittedName>
</protein>
<evidence type="ECO:0000313" key="2">
    <source>
        <dbReference type="Proteomes" id="UP000184406"/>
    </source>
</evidence>
<dbReference type="Proteomes" id="UP000184406">
    <property type="component" value="Unassembled WGS sequence"/>
</dbReference>
<name>A0A1M4YTP0_9FLAO</name>
<gene>
    <name evidence="1" type="ORF">SAMN03080594_102555</name>
</gene>
<sequence>MNIVILYQKQCLFIVRAAKSLKFNPIKWTLWRYRNNLTYLMRINYRNLMIIAPINSQIEQKIMV</sequence>
<dbReference type="EMBL" id="FQUX01000002">
    <property type="protein sequence ID" value="SHF08706.1"/>
    <property type="molecule type" value="Genomic_DNA"/>
</dbReference>
<evidence type="ECO:0000313" key="1">
    <source>
        <dbReference type="EMBL" id="SHF08706.1"/>
    </source>
</evidence>
<dbReference type="AlphaFoldDB" id="A0A1M4YTP0"/>
<accession>A0A1M4YTP0</accession>